<keyword evidence="4 7" id="KW-0812">Transmembrane</keyword>
<evidence type="ECO:0000256" key="6">
    <source>
        <dbReference type="ARBA" id="ARBA00023136"/>
    </source>
</evidence>
<dbReference type="InterPro" id="IPR035906">
    <property type="entry name" value="MetI-like_sf"/>
</dbReference>
<evidence type="ECO:0000313" key="10">
    <source>
        <dbReference type="EMBL" id="MBM9468323.1"/>
    </source>
</evidence>
<dbReference type="InterPro" id="IPR000515">
    <property type="entry name" value="MetI-like"/>
</dbReference>
<evidence type="ECO:0000256" key="7">
    <source>
        <dbReference type="RuleBase" id="RU363032"/>
    </source>
</evidence>
<feature type="transmembrane region" description="Helical" evidence="7">
    <location>
        <begin position="178"/>
        <end position="206"/>
    </location>
</feature>
<keyword evidence="6 7" id="KW-0472">Membrane</keyword>
<comment type="subcellular location">
    <subcellularLocation>
        <location evidence="1 7">Cell membrane</location>
        <topology evidence="1 7">Multi-pass membrane protein</topology>
    </subcellularLocation>
</comment>
<reference evidence="10" key="1">
    <citation type="submission" date="2021-01" db="EMBL/GenBank/DDBJ databases">
        <title>YIM 132084 draft genome.</title>
        <authorList>
            <person name="An D."/>
        </authorList>
    </citation>
    <scope>NUCLEOTIDE SEQUENCE</scope>
    <source>
        <strain evidence="10">YIM 132084</strain>
    </source>
</reference>
<evidence type="ECO:0000259" key="9">
    <source>
        <dbReference type="PROSITE" id="PS50928"/>
    </source>
</evidence>
<feature type="domain" description="ABC transmembrane type-1" evidence="9">
    <location>
        <begin position="139"/>
        <end position="344"/>
    </location>
</feature>
<feature type="transmembrane region" description="Helical" evidence="7">
    <location>
        <begin position="53"/>
        <end position="73"/>
    </location>
</feature>
<evidence type="ECO:0000256" key="4">
    <source>
        <dbReference type="ARBA" id="ARBA00022692"/>
    </source>
</evidence>
<dbReference type="SUPFAM" id="SSF161098">
    <property type="entry name" value="MetI-like"/>
    <property type="match status" value="1"/>
</dbReference>
<dbReference type="Pfam" id="PF00528">
    <property type="entry name" value="BPD_transp_1"/>
    <property type="match status" value="1"/>
</dbReference>
<feature type="transmembrane region" description="Helical" evidence="7">
    <location>
        <begin position="218"/>
        <end position="238"/>
    </location>
</feature>
<keyword evidence="3" id="KW-1003">Cell membrane</keyword>
<dbReference type="PANTHER" id="PTHR43163">
    <property type="entry name" value="DIPEPTIDE TRANSPORT SYSTEM PERMEASE PROTEIN DPPB-RELATED"/>
    <property type="match status" value="1"/>
</dbReference>
<keyword evidence="2 7" id="KW-0813">Transport</keyword>
<evidence type="ECO:0000256" key="1">
    <source>
        <dbReference type="ARBA" id="ARBA00004651"/>
    </source>
</evidence>
<dbReference type="AlphaFoldDB" id="A0A939BX93"/>
<evidence type="ECO:0000256" key="3">
    <source>
        <dbReference type="ARBA" id="ARBA00022475"/>
    </source>
</evidence>
<evidence type="ECO:0000256" key="8">
    <source>
        <dbReference type="SAM" id="MobiDB-lite"/>
    </source>
</evidence>
<feature type="compositionally biased region" description="Polar residues" evidence="8">
    <location>
        <begin position="1"/>
        <end position="11"/>
    </location>
</feature>
<dbReference type="Proteomes" id="UP000663792">
    <property type="component" value="Unassembled WGS sequence"/>
</dbReference>
<sequence>MVTVLGGQTTDVAPGVPAVGDGPTSPGTGGSGPGRTRALHGVTGLLRWVVRTLLVVVPVFLFATFVTFVLGAVSDLSPAGVVLGDAATPEQVAEVEARFGLDKPVVVQYLDWLGGLLHGDLGQSWFNGISVSEQIGQRLEVSGSVAGLALIIGVVGGVTLGLLAALTRGSWIDRSITVVCTFIATIPPFVMAMALIVVFCVAIPLLPSAGYVSPTVDVGRWLACIILPALALSADVVADIARQLRTGLVSAYQENYVTGALVRGLSPRRILFKHVLRNGSGPAITTLGLRIPALIGGAVVTESIFAMPGYGRFAAEGALRGDVPVVQGALVVAIVLVLAFNLVINAMLVRLRPVAGRGI</sequence>
<dbReference type="PROSITE" id="PS50928">
    <property type="entry name" value="ABC_TM1"/>
    <property type="match status" value="1"/>
</dbReference>
<dbReference type="Pfam" id="PF19300">
    <property type="entry name" value="BPD_transp_1_N"/>
    <property type="match status" value="1"/>
</dbReference>
<dbReference type="EMBL" id="JAERWK010000016">
    <property type="protein sequence ID" value="MBM9468323.1"/>
    <property type="molecule type" value="Genomic_DNA"/>
</dbReference>
<feature type="transmembrane region" description="Helical" evidence="7">
    <location>
        <begin position="287"/>
        <end position="306"/>
    </location>
</feature>
<dbReference type="RefSeq" id="WP_205261252.1">
    <property type="nucleotide sequence ID" value="NZ_JAERWK010000016.1"/>
</dbReference>
<dbReference type="Gene3D" id="1.10.3720.10">
    <property type="entry name" value="MetI-like"/>
    <property type="match status" value="1"/>
</dbReference>
<evidence type="ECO:0000256" key="5">
    <source>
        <dbReference type="ARBA" id="ARBA00022989"/>
    </source>
</evidence>
<dbReference type="InterPro" id="IPR045621">
    <property type="entry name" value="BPD_transp_1_N"/>
</dbReference>
<feature type="transmembrane region" description="Helical" evidence="7">
    <location>
        <begin position="326"/>
        <end position="349"/>
    </location>
</feature>
<keyword evidence="11" id="KW-1185">Reference proteome</keyword>
<dbReference type="CDD" id="cd06261">
    <property type="entry name" value="TM_PBP2"/>
    <property type="match status" value="1"/>
</dbReference>
<accession>A0A939BX93</accession>
<dbReference type="GO" id="GO:0055085">
    <property type="term" value="P:transmembrane transport"/>
    <property type="evidence" value="ECO:0007669"/>
    <property type="project" value="InterPro"/>
</dbReference>
<proteinExistence type="inferred from homology"/>
<feature type="transmembrane region" description="Helical" evidence="7">
    <location>
        <begin position="145"/>
        <end position="166"/>
    </location>
</feature>
<feature type="region of interest" description="Disordered" evidence="8">
    <location>
        <begin position="1"/>
        <end position="35"/>
    </location>
</feature>
<comment type="similarity">
    <text evidence="7">Belongs to the binding-protein-dependent transport system permease family.</text>
</comment>
<dbReference type="PANTHER" id="PTHR43163:SF3">
    <property type="entry name" value="PEPTIDE ABC TRANSPORTER PERMEASE PROTEIN"/>
    <property type="match status" value="1"/>
</dbReference>
<keyword evidence="5 7" id="KW-1133">Transmembrane helix</keyword>
<name>A0A939BX93_9ACTN</name>
<dbReference type="GO" id="GO:0005886">
    <property type="term" value="C:plasma membrane"/>
    <property type="evidence" value="ECO:0007669"/>
    <property type="project" value="UniProtKB-SubCell"/>
</dbReference>
<protein>
    <submittedName>
        <fullName evidence="10">ABC transporter permease</fullName>
    </submittedName>
</protein>
<organism evidence="10 11">
    <name type="scientific">Nakamurella leprariae</name>
    <dbReference type="NCBI Taxonomy" id="2803911"/>
    <lineage>
        <taxon>Bacteria</taxon>
        <taxon>Bacillati</taxon>
        <taxon>Actinomycetota</taxon>
        <taxon>Actinomycetes</taxon>
        <taxon>Nakamurellales</taxon>
        <taxon>Nakamurellaceae</taxon>
        <taxon>Nakamurella</taxon>
    </lineage>
</organism>
<evidence type="ECO:0000256" key="2">
    <source>
        <dbReference type="ARBA" id="ARBA00022448"/>
    </source>
</evidence>
<gene>
    <name evidence="10" type="ORF">JL106_13640</name>
</gene>
<evidence type="ECO:0000313" key="11">
    <source>
        <dbReference type="Proteomes" id="UP000663792"/>
    </source>
</evidence>
<comment type="caution">
    <text evidence="10">The sequence shown here is derived from an EMBL/GenBank/DDBJ whole genome shotgun (WGS) entry which is preliminary data.</text>
</comment>